<dbReference type="InterPro" id="IPR052735">
    <property type="entry name" value="NAD_biosynth-regulator"/>
</dbReference>
<dbReference type="PANTHER" id="PTHR37512">
    <property type="entry name" value="TRIFUNCTIONAL NAD BIOSYNTHESIS/REGULATOR PROTEIN NADR"/>
    <property type="match status" value="1"/>
</dbReference>
<accession>A0A1I7N2N9</accession>
<sequence>MKKIVVIGPESTGKSTLSEQLAAHLHTVWVPEYAREYLNQLNRPYEEADLLAIARGQIETEDRLFHQANRFLICDTDLYVIKVWSEHKYGNCHPWILHQIARRHYDLYILTYIDIPWTYDPQREHPQPEMREYFFRVYLDIVINSQVPWILVKGNPTERLQIALNAIDHLLISET</sequence>
<dbReference type="Gene3D" id="3.40.50.300">
    <property type="entry name" value="P-loop containing nucleotide triphosphate hydrolases"/>
    <property type="match status" value="1"/>
</dbReference>
<name>A0A1I7N2N9_9BACT</name>
<proteinExistence type="predicted"/>
<keyword evidence="2" id="KW-0548">Nucleotidyltransferase</keyword>
<organism evidence="2 3">
    <name type="scientific">Thermoflavifilum thermophilum</name>
    <dbReference type="NCBI Taxonomy" id="1393122"/>
    <lineage>
        <taxon>Bacteria</taxon>
        <taxon>Pseudomonadati</taxon>
        <taxon>Bacteroidota</taxon>
        <taxon>Chitinophagia</taxon>
        <taxon>Chitinophagales</taxon>
        <taxon>Chitinophagaceae</taxon>
        <taxon>Thermoflavifilum</taxon>
    </lineage>
</organism>
<dbReference type="PANTHER" id="PTHR37512:SF1">
    <property type="entry name" value="NADR_TTD14 AAA DOMAIN-CONTAINING PROTEIN"/>
    <property type="match status" value="1"/>
</dbReference>
<keyword evidence="2" id="KW-0808">Transferase</keyword>
<dbReference type="InterPro" id="IPR027417">
    <property type="entry name" value="P-loop_NTPase"/>
</dbReference>
<feature type="domain" description="NadR/Ttd14 AAA" evidence="1">
    <location>
        <begin position="3"/>
        <end position="159"/>
    </location>
</feature>
<dbReference type="Proteomes" id="UP000199537">
    <property type="component" value="Unassembled WGS sequence"/>
</dbReference>
<dbReference type="AlphaFoldDB" id="A0A1I7N2N9"/>
<gene>
    <name evidence="2" type="ORF">SAMN05660895_0415</name>
</gene>
<keyword evidence="3" id="KW-1185">Reference proteome</keyword>
<dbReference type="SUPFAM" id="SSF52540">
    <property type="entry name" value="P-loop containing nucleoside triphosphate hydrolases"/>
    <property type="match status" value="1"/>
</dbReference>
<evidence type="ECO:0000313" key="3">
    <source>
        <dbReference type="Proteomes" id="UP000199537"/>
    </source>
</evidence>
<reference evidence="3" key="1">
    <citation type="submission" date="2016-10" db="EMBL/GenBank/DDBJ databases">
        <authorList>
            <person name="Varghese N."/>
            <person name="Submissions S."/>
        </authorList>
    </citation>
    <scope>NUCLEOTIDE SEQUENCE [LARGE SCALE GENOMIC DNA]</scope>
    <source>
        <strain evidence="3">DSM 14807</strain>
    </source>
</reference>
<evidence type="ECO:0000259" key="1">
    <source>
        <dbReference type="Pfam" id="PF13521"/>
    </source>
</evidence>
<dbReference type="STRING" id="1393122.SAMN05660895_0415"/>
<dbReference type="Pfam" id="PF13521">
    <property type="entry name" value="AAA_28"/>
    <property type="match status" value="1"/>
</dbReference>
<protein>
    <submittedName>
        <fullName evidence="2">Nicotinamide-nucleotide adenylyltransferase, NadR type</fullName>
    </submittedName>
</protein>
<dbReference type="InterPro" id="IPR038727">
    <property type="entry name" value="NadR/Ttd14_AAA_dom"/>
</dbReference>
<dbReference type="GO" id="GO:0016779">
    <property type="term" value="F:nucleotidyltransferase activity"/>
    <property type="evidence" value="ECO:0007669"/>
    <property type="project" value="UniProtKB-KW"/>
</dbReference>
<evidence type="ECO:0000313" key="2">
    <source>
        <dbReference type="EMBL" id="SFV28816.1"/>
    </source>
</evidence>
<dbReference type="EMBL" id="FPCJ01000001">
    <property type="protein sequence ID" value="SFV28816.1"/>
    <property type="molecule type" value="Genomic_DNA"/>
</dbReference>
<dbReference type="OrthoDB" id="9151999at2"/>
<dbReference type="RefSeq" id="WP_092457042.1">
    <property type="nucleotide sequence ID" value="NZ_FPCJ01000001.1"/>
</dbReference>